<proteinExistence type="predicted"/>
<dbReference type="Proteomes" id="UP001476282">
    <property type="component" value="Unassembled WGS sequence"/>
</dbReference>
<dbReference type="RefSeq" id="WP_353566197.1">
    <property type="nucleotide sequence ID" value="NZ_BAABRI010000006.1"/>
</dbReference>
<accession>A0ABP9UKC2</accession>
<feature type="coiled-coil region" evidence="1">
    <location>
        <begin position="123"/>
        <end position="174"/>
    </location>
</feature>
<evidence type="ECO:0000256" key="1">
    <source>
        <dbReference type="SAM" id="Coils"/>
    </source>
</evidence>
<reference evidence="2 3" key="1">
    <citation type="submission" date="2024-02" db="EMBL/GenBank/DDBJ databases">
        <title>Haloferula sargassicola NBRC 104335.</title>
        <authorList>
            <person name="Ichikawa N."/>
            <person name="Katano-Makiyama Y."/>
            <person name="Hidaka K."/>
        </authorList>
    </citation>
    <scope>NUCLEOTIDE SEQUENCE [LARGE SCALE GENOMIC DNA]</scope>
    <source>
        <strain evidence="2 3">NBRC 104335</strain>
    </source>
</reference>
<keyword evidence="1" id="KW-0175">Coiled coil</keyword>
<dbReference type="EMBL" id="BAABRI010000006">
    <property type="protein sequence ID" value="GAA5482051.1"/>
    <property type="molecule type" value="Genomic_DNA"/>
</dbReference>
<evidence type="ECO:0000313" key="2">
    <source>
        <dbReference type="EMBL" id="GAA5482051.1"/>
    </source>
</evidence>
<evidence type="ECO:0000313" key="3">
    <source>
        <dbReference type="Proteomes" id="UP001476282"/>
    </source>
</evidence>
<feature type="coiled-coil region" evidence="1">
    <location>
        <begin position="340"/>
        <end position="481"/>
    </location>
</feature>
<feature type="coiled-coil region" evidence="1">
    <location>
        <begin position="48"/>
        <end position="78"/>
    </location>
</feature>
<keyword evidence="3" id="KW-1185">Reference proteome</keyword>
<sequence>MADKDFKIGISTKADTSGAKEAEAALAATAAAAEEIDDALSTSGASPLDEVAVDARQAEEAVEELARAADDAEDSLEQMAVGGFDQVSSQSDEASAAVKRLNESLGIVEKTEAERAAHRAQFLTAAEREVAEVERLANAHRKEAQAIRDIPDATPQAIRSLDALEEEVRQLMRELRTLPVGSAEFTALAGRVKVAQTALDDAERSARKLGATTRRGGNAGMALLEFQRAFEDFTYAGLRGASNNLPGLIAMLGGGPGLAGVLGLGAVAATIFAPKLGMIGQNAKDAQKDVDGLRDSLGEMEKAISADNTEAIEKSALSRAEGLEATLKAIVEGSKGADSKDELEALRLRSEAEVSTAKARLEVAKLEAQIAKASAEERLRLEEKREERLRQILEIERNTTEELRKQALEAANRKAVEAKEKLTAVDGATQKAELEVTAVRSRLQEADEEVARLQQERIKRLQSLGEHENRLVAKLAELEKRAILTGGASAVGDYEEYLGLRGELSSVRKQSEIAQRPSEREIIAGEKSKAISEGELAKAEEIFAGLAEDQRAAAEELKRALASSNQLKATQQIERSRDEQIAAVNEDGRVQQKDRADQERRIQETLGDLGALADELAKNDATAPLAESIRAALSDKKLTVEELDKLGGEFRTYDRQIGSLGATMLEHARGLTERLGTLETEFRKLQSQQGNKNY</sequence>
<name>A0ABP9UKC2_9BACT</name>
<comment type="caution">
    <text evidence="2">The sequence shown here is derived from an EMBL/GenBank/DDBJ whole genome shotgun (WGS) entry which is preliminary data.</text>
</comment>
<gene>
    <name evidence="2" type="ORF">Hsar01_01266</name>
</gene>
<organism evidence="2 3">
    <name type="scientific">Haloferula sargassicola</name>
    <dbReference type="NCBI Taxonomy" id="490096"/>
    <lineage>
        <taxon>Bacteria</taxon>
        <taxon>Pseudomonadati</taxon>
        <taxon>Verrucomicrobiota</taxon>
        <taxon>Verrucomicrobiia</taxon>
        <taxon>Verrucomicrobiales</taxon>
        <taxon>Verrucomicrobiaceae</taxon>
        <taxon>Haloferula</taxon>
    </lineage>
</organism>
<protein>
    <submittedName>
        <fullName evidence="2">Uncharacterized protein</fullName>
    </submittedName>
</protein>